<protein>
    <recommendedName>
        <fullName evidence="3">NACHT domain-containing protein</fullName>
    </recommendedName>
</protein>
<evidence type="ECO:0008006" key="3">
    <source>
        <dbReference type="Google" id="ProtNLM"/>
    </source>
</evidence>
<dbReference type="EMBL" id="JBHULR010000019">
    <property type="protein sequence ID" value="MFD2549592.1"/>
    <property type="molecule type" value="Genomic_DNA"/>
</dbReference>
<dbReference type="RefSeq" id="WP_380905912.1">
    <property type="nucleotide sequence ID" value="NZ_JBHUEG010000017.1"/>
</dbReference>
<dbReference type="Proteomes" id="UP001597545">
    <property type="component" value="Unassembled WGS sequence"/>
</dbReference>
<evidence type="ECO:0000313" key="2">
    <source>
        <dbReference type="Proteomes" id="UP001597545"/>
    </source>
</evidence>
<name>A0ABW5KKX0_9SPHI</name>
<comment type="caution">
    <text evidence="1">The sequence shown here is derived from an EMBL/GenBank/DDBJ whole genome shotgun (WGS) entry which is preliminary data.</text>
</comment>
<accession>A0ABW5KKX0</accession>
<reference evidence="2" key="1">
    <citation type="journal article" date="2019" name="Int. J. Syst. Evol. Microbiol.">
        <title>The Global Catalogue of Microorganisms (GCM) 10K type strain sequencing project: providing services to taxonomists for standard genome sequencing and annotation.</title>
        <authorList>
            <consortium name="The Broad Institute Genomics Platform"/>
            <consortium name="The Broad Institute Genome Sequencing Center for Infectious Disease"/>
            <person name="Wu L."/>
            <person name="Ma J."/>
        </authorList>
    </citation>
    <scope>NUCLEOTIDE SEQUENCE [LARGE SCALE GENOMIC DNA]</scope>
    <source>
        <strain evidence="2">KCTC 42662</strain>
    </source>
</reference>
<evidence type="ECO:0000313" key="1">
    <source>
        <dbReference type="EMBL" id="MFD2549592.1"/>
    </source>
</evidence>
<keyword evidence="2" id="KW-1185">Reference proteome</keyword>
<dbReference type="InterPro" id="IPR027417">
    <property type="entry name" value="P-loop_NTPase"/>
</dbReference>
<gene>
    <name evidence="1" type="ORF">ACFSR5_18255</name>
</gene>
<sequence>MYLVGRILVNGAGGDGGVEAYAARENGNIIGLQAKWFLSSINGSQIKQTEKSIRTAKEIRPELSEYIICIPRDTQSKKKGKGGLINPDTEEQRLSTLVNDIETEFTDLKIQIWKRSRLITELRHAENEGLIKLWFEKEELSIETLQIRLKVAKAGWLSDRYFPDLHNQGDISKVIHETLISETYLQKQANSIQEMIGDLKKAILLIKEYCRKNKIDTSLNDDLKKVSENLLTFRSAYEKLKEEVKHNCFFDTYEIEEVNLYPVYNKLSQAKVPNILKDTHRRLKNILLSLHQAHLSQYINDIRKFLEPHNYIILGPVGSGKTHAMAFEVEKRLSLDQPALLIRAKDCFNLSWKSILADSMQACSDWSDIQILSALTSLARTKSVALASKKRNKYLNNSVKFLICIDGIDESPNPEKWKDLINETKVWLELFPDIRFVFTCRNYPSENQNPFSLPSDDNKIYRKDIYSGDSVITFGYLDHFKIKYTNTPWIINSFENGLSVRLFCEEYAGKDLSKVFKNPVFNSSKKLLEHKIQRLETEFFKKLNENIGKNERIVNNSLHHISRYFMIESKINKNKLRNSLYNDLGEVLNKKEIGLLLDLLTDNGFLICHSYSDEDDAITNEFYETGIQSYFDFLLAQKFAKDIFDNKFLEIPLILLHEKYGYVKELVALALATDYGMLIGRDNLWTSNFSGWEILQMQFKVFSLAPKALIDKYESYLKRIFLNDRDRFIEHFVFPNSSREDINVIENLVHPTLLEFSNTYERDLFWSGPDKHEIEGHSHLSFCFEYRTLYYLSKFNQEPLLYAWALSTVSNPIREKIKNELTTWALKDLKDFVHLLNKLFFECNDDQIREGLATVIYGLSSLISTDTPHTSKLIDWIQDNIFHPDQIIKLNNSLVRHSCRCLIEKTYKLGLCSKETLDSSIPPYSANHTELLVLSTKDRILMDGIYPIQHDLYWNTIEEAYKNFVDYEDGHVCQAMNILLNQHNVSNISPKEFFTRVAIEFLKDLGWNKGSGYGDVGNGQFMTFEEKYTFLAVHYIQGYLADRLPYIEYQKKRMLDDYNQILHINNPAYEELIKIEYLSRDSIKWFVPEDIAPIIITSAEKVKEDIKQWTAKAPKYHFEKWLFPYKLNLLSEDASKVRDKWFILNSYLALSDPNNIGRAWLDINCLLLVEGNYIELNALLSNNVKDFKLDTQEFKAGISGHVYNSLIDVVWRDNIKEYQNEINLVDDVDTFIQAHPTVTKVSENSLSKGDIYHNIPSAKLRQMLDITATDKTSYYDKKGTIKVINFATHEDNSNFQKMLLADKYCMETSLAAAKLKPVWICKEFRSTMNQPIIEENNAHWQNCRIWIVTKENSRYRSFLVHNDYYSNN</sequence>
<dbReference type="SUPFAM" id="SSF52540">
    <property type="entry name" value="P-loop containing nucleoside triphosphate hydrolases"/>
    <property type="match status" value="1"/>
</dbReference>
<organism evidence="1 2">
    <name type="scientific">Sphingobacterium suaedae</name>
    <dbReference type="NCBI Taxonomy" id="1686402"/>
    <lineage>
        <taxon>Bacteria</taxon>
        <taxon>Pseudomonadati</taxon>
        <taxon>Bacteroidota</taxon>
        <taxon>Sphingobacteriia</taxon>
        <taxon>Sphingobacteriales</taxon>
        <taxon>Sphingobacteriaceae</taxon>
        <taxon>Sphingobacterium</taxon>
    </lineage>
</organism>
<proteinExistence type="predicted"/>